<name>A0A7L9FJ58_9CREN</name>
<evidence type="ECO:0000313" key="2">
    <source>
        <dbReference type="Proteomes" id="UP000594121"/>
    </source>
</evidence>
<organism evidence="1 2">
    <name type="scientific">Infirmifilum lucidum</name>
    <dbReference type="NCBI Taxonomy" id="2776706"/>
    <lineage>
        <taxon>Archaea</taxon>
        <taxon>Thermoproteota</taxon>
        <taxon>Thermoprotei</taxon>
        <taxon>Thermofilales</taxon>
        <taxon>Thermofilaceae</taxon>
        <taxon>Infirmifilum</taxon>
    </lineage>
</organism>
<sequence length="211" mass="24266">MDVKLRHVAVLLLLPFLLVAVASREATTNNLTVLAIAEDRFYNYDFTSQYVSPGSVDWPVCLVFYGNAYVDKVKNIYWGVTIFANPMYAYLNDGSGWAWDTDRGTKGVFYSNYLNQYVYLHMRVYAPNPPDYMGNSYWGKYVIATAHYDQYPLESWSGYTEYAERDLASIASSKGYTVYVDWAYFYNPEPYRAEGNHIWLNGGYATAVYVP</sequence>
<dbReference type="Proteomes" id="UP000594121">
    <property type="component" value="Chromosome"/>
</dbReference>
<keyword evidence="2" id="KW-1185">Reference proteome</keyword>
<dbReference type="EMBL" id="CP062310">
    <property type="protein sequence ID" value="QOJ79810.1"/>
    <property type="molecule type" value="Genomic_DNA"/>
</dbReference>
<dbReference type="KEGG" id="thel:IG193_08495"/>
<accession>A0A7L9FJ58</accession>
<dbReference type="AlphaFoldDB" id="A0A7L9FJ58"/>
<reference evidence="1 2" key="1">
    <citation type="submission" date="2020-10" db="EMBL/GenBank/DDBJ databases">
        <title>Thermofilum lucidum 3507LT sp. nov. a novel member of Thermofilaceae family isolated from Chile hot spring, and proposal of description order Thermofilales.</title>
        <authorList>
            <person name="Zayulina K.S."/>
            <person name="Elcheninov A.G."/>
            <person name="Toshchakov S.V."/>
            <person name="Kublanov I.V."/>
        </authorList>
    </citation>
    <scope>NUCLEOTIDE SEQUENCE [LARGE SCALE GENOMIC DNA]</scope>
    <source>
        <strain evidence="1 2">3507LT</strain>
    </source>
</reference>
<protein>
    <submittedName>
        <fullName evidence="1">Uncharacterized protein</fullName>
    </submittedName>
</protein>
<evidence type="ECO:0000313" key="1">
    <source>
        <dbReference type="EMBL" id="QOJ79810.1"/>
    </source>
</evidence>
<proteinExistence type="predicted"/>
<gene>
    <name evidence="1" type="ORF">IG193_08495</name>
</gene>
<dbReference type="InParanoid" id="A0A7L9FJ58"/>